<feature type="compositionally biased region" description="Acidic residues" evidence="1">
    <location>
        <begin position="144"/>
        <end position="160"/>
    </location>
</feature>
<proteinExistence type="predicted"/>
<feature type="compositionally biased region" description="Basic and acidic residues" evidence="1">
    <location>
        <begin position="90"/>
        <end position="131"/>
    </location>
</feature>
<gene>
    <name evidence="4" type="ORF">BJ508DRAFT_308932</name>
</gene>
<dbReference type="PANTHER" id="PTHR37846:SF1">
    <property type="entry name" value="DEACETYLASE-LIKE PROTEIN"/>
    <property type="match status" value="1"/>
</dbReference>
<keyword evidence="5" id="KW-1185">Reference proteome</keyword>
<dbReference type="OrthoDB" id="5597489at2759"/>
<evidence type="ECO:0000256" key="1">
    <source>
        <dbReference type="SAM" id="MobiDB-lite"/>
    </source>
</evidence>
<keyword evidence="2" id="KW-1133">Transmembrane helix</keyword>
<feature type="domain" description="DUF7719" evidence="3">
    <location>
        <begin position="229"/>
        <end position="296"/>
    </location>
</feature>
<sequence length="298" mass="33850">MESLFVEMEVEKEERANYVIDRQHPSTDQRLLGGRKETSLMRTFWCGRRPPVNVNNHHKTASSRSASEMARKNAKAANQSTPAPITVEEIPLRRPDRNAPRDPNHKTLIELIEEHHPSLRTKGNSDGRIEELPDSPTRGSSGDGDNEESDAEDEDDGEPDEYYYSPAAAAVYLAVPLTILMFGLDILCHQQYSQTPVYSEILFKCLRGFPVLFLITYLFHPRKDNRWAQLAVFLASVAAGVWMVKATNKYGYFKVMKRAPQIGTLWVWAVIEMDKEWALLSLVGVVGWGWYSGYSFLV</sequence>
<feature type="transmembrane region" description="Helical" evidence="2">
    <location>
        <begin position="201"/>
        <end position="220"/>
    </location>
</feature>
<protein>
    <recommendedName>
        <fullName evidence="3">DUF7719 domain-containing protein</fullName>
    </recommendedName>
</protein>
<evidence type="ECO:0000259" key="3">
    <source>
        <dbReference type="Pfam" id="PF24841"/>
    </source>
</evidence>
<keyword evidence="2" id="KW-0472">Membrane</keyword>
<dbReference type="InterPro" id="IPR056136">
    <property type="entry name" value="DUF7719"/>
</dbReference>
<dbReference type="AlphaFoldDB" id="A0A3N4HY12"/>
<evidence type="ECO:0000256" key="2">
    <source>
        <dbReference type="SAM" id="Phobius"/>
    </source>
</evidence>
<evidence type="ECO:0000313" key="4">
    <source>
        <dbReference type="EMBL" id="RPA78742.1"/>
    </source>
</evidence>
<accession>A0A3N4HY12</accession>
<feature type="transmembrane region" description="Helical" evidence="2">
    <location>
        <begin position="169"/>
        <end position="189"/>
    </location>
</feature>
<dbReference type="PANTHER" id="PTHR37846">
    <property type="entry name" value="YALI0B21296P"/>
    <property type="match status" value="1"/>
</dbReference>
<feature type="transmembrane region" description="Helical" evidence="2">
    <location>
        <begin position="265"/>
        <end position="291"/>
    </location>
</feature>
<organism evidence="4 5">
    <name type="scientific">Ascobolus immersus RN42</name>
    <dbReference type="NCBI Taxonomy" id="1160509"/>
    <lineage>
        <taxon>Eukaryota</taxon>
        <taxon>Fungi</taxon>
        <taxon>Dikarya</taxon>
        <taxon>Ascomycota</taxon>
        <taxon>Pezizomycotina</taxon>
        <taxon>Pezizomycetes</taxon>
        <taxon>Pezizales</taxon>
        <taxon>Ascobolaceae</taxon>
        <taxon>Ascobolus</taxon>
    </lineage>
</organism>
<evidence type="ECO:0000313" key="5">
    <source>
        <dbReference type="Proteomes" id="UP000275078"/>
    </source>
</evidence>
<dbReference type="EMBL" id="ML119707">
    <property type="protein sequence ID" value="RPA78742.1"/>
    <property type="molecule type" value="Genomic_DNA"/>
</dbReference>
<keyword evidence="2" id="KW-0812">Transmembrane</keyword>
<feature type="region of interest" description="Disordered" evidence="1">
    <location>
        <begin position="51"/>
        <end position="160"/>
    </location>
</feature>
<dbReference type="Pfam" id="PF24841">
    <property type="entry name" value="DUF7719"/>
    <property type="match status" value="1"/>
</dbReference>
<name>A0A3N4HY12_ASCIM</name>
<dbReference type="Proteomes" id="UP000275078">
    <property type="component" value="Unassembled WGS sequence"/>
</dbReference>
<reference evidence="4 5" key="1">
    <citation type="journal article" date="2018" name="Nat. Ecol. Evol.">
        <title>Pezizomycetes genomes reveal the molecular basis of ectomycorrhizal truffle lifestyle.</title>
        <authorList>
            <person name="Murat C."/>
            <person name="Payen T."/>
            <person name="Noel B."/>
            <person name="Kuo A."/>
            <person name="Morin E."/>
            <person name="Chen J."/>
            <person name="Kohler A."/>
            <person name="Krizsan K."/>
            <person name="Balestrini R."/>
            <person name="Da Silva C."/>
            <person name="Montanini B."/>
            <person name="Hainaut M."/>
            <person name="Levati E."/>
            <person name="Barry K.W."/>
            <person name="Belfiori B."/>
            <person name="Cichocki N."/>
            <person name="Clum A."/>
            <person name="Dockter R.B."/>
            <person name="Fauchery L."/>
            <person name="Guy J."/>
            <person name="Iotti M."/>
            <person name="Le Tacon F."/>
            <person name="Lindquist E.A."/>
            <person name="Lipzen A."/>
            <person name="Malagnac F."/>
            <person name="Mello A."/>
            <person name="Molinier V."/>
            <person name="Miyauchi S."/>
            <person name="Poulain J."/>
            <person name="Riccioni C."/>
            <person name="Rubini A."/>
            <person name="Sitrit Y."/>
            <person name="Splivallo R."/>
            <person name="Traeger S."/>
            <person name="Wang M."/>
            <person name="Zifcakova L."/>
            <person name="Wipf D."/>
            <person name="Zambonelli A."/>
            <person name="Paolocci F."/>
            <person name="Nowrousian M."/>
            <person name="Ottonello S."/>
            <person name="Baldrian P."/>
            <person name="Spatafora J.W."/>
            <person name="Henrissat B."/>
            <person name="Nagy L.G."/>
            <person name="Aury J.M."/>
            <person name="Wincker P."/>
            <person name="Grigoriev I.V."/>
            <person name="Bonfante P."/>
            <person name="Martin F.M."/>
        </authorList>
    </citation>
    <scope>NUCLEOTIDE SEQUENCE [LARGE SCALE GENOMIC DNA]</scope>
    <source>
        <strain evidence="4 5">RN42</strain>
    </source>
</reference>
<dbReference type="STRING" id="1160509.A0A3N4HY12"/>
<feature type="transmembrane region" description="Helical" evidence="2">
    <location>
        <begin position="226"/>
        <end position="244"/>
    </location>
</feature>